<dbReference type="GO" id="GO:0004714">
    <property type="term" value="F:transmembrane receptor protein tyrosine kinase activity"/>
    <property type="evidence" value="ECO:0007669"/>
    <property type="project" value="UniProtKB-EC"/>
</dbReference>
<comment type="caution">
    <text evidence="21">The sequence shown here is derived from an EMBL/GenBank/DDBJ whole genome shotgun (WGS) entry which is preliminary data.</text>
</comment>
<keyword evidence="9 15" id="KW-0067">ATP-binding</keyword>
<dbReference type="PROSITE" id="PS50026">
    <property type="entry name" value="EGF_3"/>
    <property type="match status" value="1"/>
</dbReference>
<feature type="signal peptide" evidence="18">
    <location>
        <begin position="1"/>
        <end position="21"/>
    </location>
</feature>
<evidence type="ECO:0000256" key="13">
    <source>
        <dbReference type="ARBA" id="ARBA00051243"/>
    </source>
</evidence>
<evidence type="ECO:0000259" key="19">
    <source>
        <dbReference type="PROSITE" id="PS50011"/>
    </source>
</evidence>
<keyword evidence="5 18" id="KW-0732">Signal</keyword>
<dbReference type="GO" id="GO:0012505">
    <property type="term" value="C:endomembrane system"/>
    <property type="evidence" value="ECO:0007669"/>
    <property type="project" value="UniProtKB-SubCell"/>
</dbReference>
<dbReference type="GO" id="GO:0043235">
    <property type="term" value="C:receptor complex"/>
    <property type="evidence" value="ECO:0007669"/>
    <property type="project" value="TreeGrafter"/>
</dbReference>
<feature type="compositionally biased region" description="Polar residues" evidence="16">
    <location>
        <begin position="270"/>
        <end position="287"/>
    </location>
</feature>
<keyword evidence="17" id="KW-0812">Transmembrane</keyword>
<evidence type="ECO:0000256" key="16">
    <source>
        <dbReference type="SAM" id="MobiDB-lite"/>
    </source>
</evidence>
<evidence type="ECO:0000256" key="1">
    <source>
        <dbReference type="ARBA" id="ARBA00004167"/>
    </source>
</evidence>
<keyword evidence="6" id="KW-0677">Repeat</keyword>
<feature type="chain" id="PRO_5041454715" evidence="18">
    <location>
        <begin position="22"/>
        <end position="798"/>
    </location>
</feature>
<dbReference type="Proteomes" id="UP001174909">
    <property type="component" value="Unassembled WGS sequence"/>
</dbReference>
<comment type="catalytic activity">
    <reaction evidence="13">
        <text>L-tyrosyl-[protein] + ATP = O-phospho-L-tyrosyl-[protein] + ADP + H(+)</text>
        <dbReference type="Rhea" id="RHEA:10596"/>
        <dbReference type="Rhea" id="RHEA-COMP:10136"/>
        <dbReference type="Rhea" id="RHEA-COMP:20101"/>
        <dbReference type="ChEBI" id="CHEBI:15378"/>
        <dbReference type="ChEBI" id="CHEBI:30616"/>
        <dbReference type="ChEBI" id="CHEBI:46858"/>
        <dbReference type="ChEBI" id="CHEBI:61978"/>
        <dbReference type="ChEBI" id="CHEBI:456216"/>
        <dbReference type="EC" id="2.7.10.1"/>
    </reaction>
</comment>
<dbReference type="InterPro" id="IPR020635">
    <property type="entry name" value="Tyr_kinase_cat_dom"/>
</dbReference>
<evidence type="ECO:0000256" key="12">
    <source>
        <dbReference type="ARBA" id="ARBA00023157"/>
    </source>
</evidence>
<dbReference type="GO" id="GO:0005524">
    <property type="term" value="F:ATP binding"/>
    <property type="evidence" value="ECO:0007669"/>
    <property type="project" value="UniProtKB-UniRule"/>
</dbReference>
<evidence type="ECO:0000313" key="21">
    <source>
        <dbReference type="EMBL" id="CAI8022471.1"/>
    </source>
</evidence>
<dbReference type="InterPro" id="IPR001245">
    <property type="entry name" value="Ser-Thr/Tyr_kinase_cat_dom"/>
</dbReference>
<dbReference type="PROSITE" id="PS00107">
    <property type="entry name" value="PROTEIN_KINASE_ATP"/>
    <property type="match status" value="1"/>
</dbReference>
<dbReference type="Pfam" id="PF07714">
    <property type="entry name" value="PK_Tyr_Ser-Thr"/>
    <property type="match status" value="1"/>
</dbReference>
<dbReference type="SMART" id="SM00179">
    <property type="entry name" value="EGF_CA"/>
    <property type="match status" value="1"/>
</dbReference>
<accession>A0AA35S5B8</accession>
<evidence type="ECO:0000256" key="11">
    <source>
        <dbReference type="ARBA" id="ARBA00023137"/>
    </source>
</evidence>
<dbReference type="FunFam" id="2.10.25.10:FF:000038">
    <property type="entry name" value="Fibrillin 2"/>
    <property type="match status" value="1"/>
</dbReference>
<comment type="caution">
    <text evidence="14">Lacks conserved residue(s) required for the propagation of feature annotation.</text>
</comment>
<dbReference type="SMART" id="SM00181">
    <property type="entry name" value="EGF"/>
    <property type="match status" value="1"/>
</dbReference>
<dbReference type="GO" id="GO:0050793">
    <property type="term" value="P:regulation of developmental process"/>
    <property type="evidence" value="ECO:0007669"/>
    <property type="project" value="UniProtKB-ARBA"/>
</dbReference>
<keyword evidence="10 17" id="KW-0472">Membrane</keyword>
<evidence type="ECO:0000256" key="18">
    <source>
        <dbReference type="SAM" id="SignalP"/>
    </source>
</evidence>
<dbReference type="Gene3D" id="2.10.25.10">
    <property type="entry name" value="Laminin"/>
    <property type="match status" value="1"/>
</dbReference>
<evidence type="ECO:0000256" key="5">
    <source>
        <dbReference type="ARBA" id="ARBA00022729"/>
    </source>
</evidence>
<feature type="domain" description="Protein kinase" evidence="19">
    <location>
        <begin position="489"/>
        <end position="758"/>
    </location>
</feature>
<dbReference type="InterPro" id="IPR024731">
    <property type="entry name" value="NELL2-like_EGF"/>
</dbReference>
<keyword evidence="4" id="KW-0808">Transferase</keyword>
<evidence type="ECO:0000313" key="22">
    <source>
        <dbReference type="Proteomes" id="UP001174909"/>
    </source>
</evidence>
<dbReference type="PROSITE" id="PS50011">
    <property type="entry name" value="PROTEIN_KINASE_DOM"/>
    <property type="match status" value="1"/>
</dbReference>
<evidence type="ECO:0000256" key="7">
    <source>
        <dbReference type="ARBA" id="ARBA00022741"/>
    </source>
</evidence>
<dbReference type="GO" id="GO:0005509">
    <property type="term" value="F:calcium ion binding"/>
    <property type="evidence" value="ECO:0007669"/>
    <property type="project" value="InterPro"/>
</dbReference>
<evidence type="ECO:0000256" key="4">
    <source>
        <dbReference type="ARBA" id="ARBA00022679"/>
    </source>
</evidence>
<evidence type="ECO:0000256" key="14">
    <source>
        <dbReference type="PROSITE-ProRule" id="PRU00076"/>
    </source>
</evidence>
<keyword evidence="8" id="KW-0418">Kinase</keyword>
<name>A0AA35S5B8_GEOBA</name>
<dbReference type="CDD" id="cd00192">
    <property type="entry name" value="PTKc"/>
    <property type="match status" value="1"/>
</dbReference>
<dbReference type="GO" id="GO:0048468">
    <property type="term" value="P:cell development"/>
    <property type="evidence" value="ECO:0007669"/>
    <property type="project" value="UniProtKB-ARBA"/>
</dbReference>
<dbReference type="SUPFAM" id="SSF56112">
    <property type="entry name" value="Protein kinase-like (PK-like)"/>
    <property type="match status" value="1"/>
</dbReference>
<dbReference type="SUPFAM" id="SSF57196">
    <property type="entry name" value="EGF/Laminin"/>
    <property type="match status" value="1"/>
</dbReference>
<feature type="region of interest" description="Disordered" evidence="16">
    <location>
        <begin position="248"/>
        <end position="294"/>
    </location>
</feature>
<dbReference type="GO" id="GO:0005886">
    <property type="term" value="C:plasma membrane"/>
    <property type="evidence" value="ECO:0007669"/>
    <property type="project" value="TreeGrafter"/>
</dbReference>
<reference evidence="21" key="1">
    <citation type="submission" date="2023-03" db="EMBL/GenBank/DDBJ databases">
        <authorList>
            <person name="Steffen K."/>
            <person name="Cardenas P."/>
        </authorList>
    </citation>
    <scope>NUCLEOTIDE SEQUENCE</scope>
</reference>
<dbReference type="GO" id="GO:0007169">
    <property type="term" value="P:cell surface receptor protein tyrosine kinase signaling pathway"/>
    <property type="evidence" value="ECO:0007669"/>
    <property type="project" value="TreeGrafter"/>
</dbReference>
<dbReference type="EMBL" id="CASHTH010001958">
    <property type="protein sequence ID" value="CAI8022471.1"/>
    <property type="molecule type" value="Genomic_DNA"/>
</dbReference>
<dbReference type="SMART" id="SM00219">
    <property type="entry name" value="TyrKc"/>
    <property type="match status" value="1"/>
</dbReference>
<keyword evidence="3 14" id="KW-0245">EGF-like domain</keyword>
<dbReference type="PANTHER" id="PTHR24416:SF539">
    <property type="entry name" value="RECEPTOR PROTEIN-TYROSINE KINASE"/>
    <property type="match status" value="1"/>
</dbReference>
<feature type="transmembrane region" description="Helical" evidence="17">
    <location>
        <begin position="299"/>
        <end position="326"/>
    </location>
</feature>
<evidence type="ECO:0000256" key="9">
    <source>
        <dbReference type="ARBA" id="ARBA00022840"/>
    </source>
</evidence>
<dbReference type="InterPro" id="IPR000719">
    <property type="entry name" value="Prot_kinase_dom"/>
</dbReference>
<evidence type="ECO:0000256" key="17">
    <source>
        <dbReference type="SAM" id="Phobius"/>
    </source>
</evidence>
<dbReference type="AlphaFoldDB" id="A0AA35S5B8"/>
<dbReference type="Gene3D" id="3.30.200.20">
    <property type="entry name" value="Phosphorylase Kinase, domain 1"/>
    <property type="match status" value="1"/>
</dbReference>
<dbReference type="InterPro" id="IPR050122">
    <property type="entry name" value="RTK"/>
</dbReference>
<evidence type="ECO:0000256" key="8">
    <source>
        <dbReference type="ARBA" id="ARBA00022777"/>
    </source>
</evidence>
<dbReference type="Gene3D" id="1.10.510.10">
    <property type="entry name" value="Transferase(Phosphotransferase) domain 1"/>
    <property type="match status" value="1"/>
</dbReference>
<dbReference type="PROSITE" id="PS00109">
    <property type="entry name" value="PROTEIN_KINASE_TYR"/>
    <property type="match status" value="1"/>
</dbReference>
<keyword evidence="7 15" id="KW-0547">Nucleotide-binding</keyword>
<dbReference type="InterPro" id="IPR017441">
    <property type="entry name" value="Protein_kinase_ATP_BS"/>
</dbReference>
<gene>
    <name evidence="21" type="ORF">GBAR_LOCUS13193</name>
</gene>
<keyword evidence="17" id="KW-1133">Transmembrane helix</keyword>
<protein>
    <submittedName>
        <fullName evidence="21">Ephrin type-A receptor 8</fullName>
    </submittedName>
</protein>
<evidence type="ECO:0000259" key="20">
    <source>
        <dbReference type="PROSITE" id="PS50026"/>
    </source>
</evidence>
<keyword evidence="21" id="KW-0675">Receptor</keyword>
<sequence>MRILLQICLVLTTYLAASSRAQSSAQSCQAGSINIPTDEDAVEVGSNTVFLNREDPAECDGQVYGWHICRARRSNVPNPEVILAMYHRVSSVFTVVDGSYRELIVSDNDFEYNEEYDLECLDYILEPSEYFRVKRGDVVGVCYEEDSENTLELVVENTERELEILSTESCLINIAQVSNQSPRREVALLLSVYIDINECLLGEAMCHENAACSDVVGGENSYNCTCNPGFTGDGFSCVGNSEGAAEVSTATEVGDGGGSEGTTEVGTSSNDRPTSNNEVNVSITPPDNSKRRGQENDSVVGAIVAAFVVVFLIIAVVVTSIILYLSRQRIEQALGRTIDLRRVTTSKRTDTLAKVPDEDHDYDYVIATGQPVDNEYETVNKTPLPAQTSSVVPTSDYEVPVQSLPCKFDPPLKNSPQYEAMLSAPSVKLEVGKGTDSGESGAYASLIQRTVEQHVYEALSPYQAPASKQESLYAQLGSYNIRNISRENLEFVSRLGTGQFGKVNKAVWTDGDEETVEVAVKTLTDSANTVKFLQEAAIMAQFKHPNILTLHGVVSAGELKMIVLELMHNGELKSVVTGMRPTSEQPLMQNAPLKLMDFSKEVALGLHYLSCRGFVHRDLAARNILVSQNYICKISDFGLSRDLAVVEDDIYVSRGGKIPLKWCAPEAIFHRKYSTASDVWSYGCVLYEIWSLGHKPFEANQSKQVMQLIKKGYRLPPPPGCPKTIYKLMIDTWHPKPSSRPQSREIVKLLLGNVEQILAIPPEDVPADSQAAVLGAPLDRASHLYQDLQSTYKLEQLK</sequence>
<feature type="binding site" evidence="15">
    <location>
        <position position="521"/>
    </location>
    <ligand>
        <name>ATP</name>
        <dbReference type="ChEBI" id="CHEBI:30616"/>
    </ligand>
</feature>
<keyword evidence="12" id="KW-1015">Disulfide bond</keyword>
<comment type="subcellular location">
    <subcellularLocation>
        <location evidence="2">Endomembrane system</location>
    </subcellularLocation>
    <subcellularLocation>
        <location evidence="1">Membrane</location>
        <topology evidence="1">Single-pass membrane protein</topology>
    </subcellularLocation>
</comment>
<keyword evidence="11" id="KW-0829">Tyrosine-protein kinase</keyword>
<dbReference type="InterPro" id="IPR008266">
    <property type="entry name" value="Tyr_kinase_AS"/>
</dbReference>
<dbReference type="Pfam" id="PF12947">
    <property type="entry name" value="EGF_3"/>
    <property type="match status" value="1"/>
</dbReference>
<evidence type="ECO:0000256" key="2">
    <source>
        <dbReference type="ARBA" id="ARBA00004308"/>
    </source>
</evidence>
<evidence type="ECO:0000256" key="3">
    <source>
        <dbReference type="ARBA" id="ARBA00022536"/>
    </source>
</evidence>
<feature type="domain" description="EGF-like" evidence="20">
    <location>
        <begin position="195"/>
        <end position="236"/>
    </location>
</feature>
<evidence type="ECO:0000256" key="10">
    <source>
        <dbReference type="ARBA" id="ARBA00023136"/>
    </source>
</evidence>
<dbReference type="CDD" id="cd00054">
    <property type="entry name" value="EGF_CA"/>
    <property type="match status" value="1"/>
</dbReference>
<evidence type="ECO:0000256" key="6">
    <source>
        <dbReference type="ARBA" id="ARBA00022737"/>
    </source>
</evidence>
<dbReference type="FunFam" id="1.10.510.10:FF:001512">
    <property type="entry name" value="Receptor tyrosine-protein kinase erbB-2"/>
    <property type="match status" value="1"/>
</dbReference>
<keyword evidence="22" id="KW-1185">Reference proteome</keyword>
<dbReference type="InterPro" id="IPR000742">
    <property type="entry name" value="EGF"/>
</dbReference>
<dbReference type="PRINTS" id="PR00109">
    <property type="entry name" value="TYRKINASE"/>
</dbReference>
<proteinExistence type="predicted"/>
<dbReference type="InterPro" id="IPR001881">
    <property type="entry name" value="EGF-like_Ca-bd_dom"/>
</dbReference>
<dbReference type="PANTHER" id="PTHR24416">
    <property type="entry name" value="TYROSINE-PROTEIN KINASE RECEPTOR"/>
    <property type="match status" value="1"/>
</dbReference>
<organism evidence="21 22">
    <name type="scientific">Geodia barretti</name>
    <name type="common">Barrett's horny sponge</name>
    <dbReference type="NCBI Taxonomy" id="519541"/>
    <lineage>
        <taxon>Eukaryota</taxon>
        <taxon>Metazoa</taxon>
        <taxon>Porifera</taxon>
        <taxon>Demospongiae</taxon>
        <taxon>Heteroscleromorpha</taxon>
        <taxon>Tetractinellida</taxon>
        <taxon>Astrophorina</taxon>
        <taxon>Geodiidae</taxon>
        <taxon>Geodia</taxon>
    </lineage>
</organism>
<dbReference type="InterPro" id="IPR011009">
    <property type="entry name" value="Kinase-like_dom_sf"/>
</dbReference>
<evidence type="ECO:0000256" key="15">
    <source>
        <dbReference type="PROSITE-ProRule" id="PRU10141"/>
    </source>
</evidence>